<name>Q6LJZ6_PHOPR</name>
<evidence type="ECO:0000256" key="3">
    <source>
        <dbReference type="ARBA" id="ARBA00022679"/>
    </source>
</evidence>
<dbReference type="PANTHER" id="PTHR36699:SF1">
    <property type="entry name" value="L,D-TRANSPEPTIDASE YAFK-RELATED"/>
    <property type="match status" value="1"/>
</dbReference>
<feature type="active site" description="Nucleophile" evidence="7">
    <location>
        <position position="183"/>
    </location>
</feature>
<dbReference type="PANTHER" id="PTHR36699">
    <property type="entry name" value="LD-TRANSPEPTIDASE"/>
    <property type="match status" value="1"/>
</dbReference>
<evidence type="ECO:0000256" key="4">
    <source>
        <dbReference type="ARBA" id="ARBA00022960"/>
    </source>
</evidence>
<dbReference type="InterPro" id="IPR005490">
    <property type="entry name" value="LD_TPept_cat_dom"/>
</dbReference>
<evidence type="ECO:0000256" key="1">
    <source>
        <dbReference type="ARBA" id="ARBA00004752"/>
    </source>
</evidence>
<reference evidence="10" key="1">
    <citation type="journal article" date="2005" name="Science">
        <title>Life at depth: Photobacterium profundum genome sequence and expression analysis.</title>
        <authorList>
            <person name="Vezzi A."/>
            <person name="Campanaro S."/>
            <person name="D'Angelo M."/>
            <person name="Simonato F."/>
            <person name="Vitulo N."/>
            <person name="Lauro F.M."/>
            <person name="Cestaro A."/>
            <person name="Malacrida G."/>
            <person name="Simionati B."/>
            <person name="Cannata N."/>
            <person name="Romualdi C."/>
            <person name="Bartlett D.H."/>
            <person name="Valle G."/>
        </authorList>
    </citation>
    <scope>NUCLEOTIDE SEQUENCE [LARGE SCALE GENOMIC DNA]</scope>
    <source>
        <strain evidence="10">ATCC BAA-1253 / SS9</strain>
    </source>
</reference>
<comment type="pathway">
    <text evidence="1 7">Cell wall biogenesis; peptidoglycan biosynthesis.</text>
</comment>
<keyword evidence="10" id="KW-1185">Reference proteome</keyword>
<protein>
    <recommendedName>
        <fullName evidence="8">L,D-TPase catalytic domain-containing protein</fullName>
    </recommendedName>
</protein>
<dbReference type="GO" id="GO:0009252">
    <property type="term" value="P:peptidoglycan biosynthetic process"/>
    <property type="evidence" value="ECO:0007669"/>
    <property type="project" value="UniProtKB-UniPathway"/>
</dbReference>
<dbReference type="MEROPS" id="C82.A01"/>
<keyword evidence="5 7" id="KW-0573">Peptidoglycan synthesis</keyword>
<dbReference type="Proteomes" id="UP000000593">
    <property type="component" value="Chromosome 2"/>
</dbReference>
<dbReference type="CDD" id="cd16913">
    <property type="entry name" value="YkuD_like"/>
    <property type="match status" value="1"/>
</dbReference>
<proteinExistence type="inferred from homology"/>
<dbReference type="HOGENOM" id="CLU_032558_1_0_6"/>
<dbReference type="GO" id="GO:0008360">
    <property type="term" value="P:regulation of cell shape"/>
    <property type="evidence" value="ECO:0007669"/>
    <property type="project" value="UniProtKB-UniRule"/>
</dbReference>
<feature type="domain" description="L,D-TPase catalytic" evidence="8">
    <location>
        <begin position="80"/>
        <end position="211"/>
    </location>
</feature>
<evidence type="ECO:0000256" key="7">
    <source>
        <dbReference type="PROSITE-ProRule" id="PRU01373"/>
    </source>
</evidence>
<gene>
    <name evidence="9" type="primary">CBU1157</name>
    <name evidence="9" type="ordered locus">PBPRB0511</name>
</gene>
<keyword evidence="6 7" id="KW-0961">Cell wall biogenesis/degradation</keyword>
<dbReference type="SUPFAM" id="SSF141523">
    <property type="entry name" value="L,D-transpeptidase catalytic domain-like"/>
    <property type="match status" value="1"/>
</dbReference>
<dbReference type="GO" id="GO:0004180">
    <property type="term" value="F:carboxypeptidase activity"/>
    <property type="evidence" value="ECO:0007669"/>
    <property type="project" value="UniProtKB-ARBA"/>
</dbReference>
<dbReference type="UniPathway" id="UPA00219"/>
<feature type="active site" description="Proton donor/acceptor" evidence="7">
    <location>
        <position position="175"/>
    </location>
</feature>
<evidence type="ECO:0000256" key="6">
    <source>
        <dbReference type="ARBA" id="ARBA00023316"/>
    </source>
</evidence>
<dbReference type="PROSITE" id="PS52029">
    <property type="entry name" value="LD_TPASE"/>
    <property type="match status" value="1"/>
</dbReference>
<accession>Q6LJZ6</accession>
<organism evidence="9 10">
    <name type="scientific">Photobacterium profundum (strain SS9)</name>
    <dbReference type="NCBI Taxonomy" id="298386"/>
    <lineage>
        <taxon>Bacteria</taxon>
        <taxon>Pseudomonadati</taxon>
        <taxon>Pseudomonadota</taxon>
        <taxon>Gammaproteobacteria</taxon>
        <taxon>Vibrionales</taxon>
        <taxon>Vibrionaceae</taxon>
        <taxon>Photobacterium</taxon>
    </lineage>
</organism>
<dbReference type="Pfam" id="PF03734">
    <property type="entry name" value="YkuD"/>
    <property type="match status" value="1"/>
</dbReference>
<sequence length="246" mass="28271">MNVLYSKNMDGMDVLKYKAIFTALLTMTTTLVQANWDYPDYPKKGYRTINDVIKRYSPILEPRISLMFEQVGVQYPPEQIAMFALKEEMQVELWAKDGEAWVYIKRYDIAKISGKSGPKLREGDHQVPEGIYQVIGLNPNSKYHLSMQLNYPNEFDLKYAQLEKRNRPGANIFIHGKAKSVGCLAMGDIAIEELFLLVERAQIQNVQVVISPSDPRKGPLVPAYGQPFWVTQLYRDIEKEAEKFGR</sequence>
<keyword evidence="3" id="KW-0808">Transferase</keyword>
<evidence type="ECO:0000313" key="9">
    <source>
        <dbReference type="EMBL" id="CAG22384.1"/>
    </source>
</evidence>
<comment type="similarity">
    <text evidence="2">Belongs to the YkuD family.</text>
</comment>
<dbReference type="KEGG" id="ppr:PBPRB0511"/>
<evidence type="ECO:0000313" key="10">
    <source>
        <dbReference type="Proteomes" id="UP000000593"/>
    </source>
</evidence>
<dbReference type="GO" id="GO:0071555">
    <property type="term" value="P:cell wall organization"/>
    <property type="evidence" value="ECO:0007669"/>
    <property type="project" value="UniProtKB-UniRule"/>
</dbReference>
<dbReference type="STRING" id="298386.PBPRB0511"/>
<dbReference type="InterPro" id="IPR038063">
    <property type="entry name" value="Transpep_catalytic_dom"/>
</dbReference>
<dbReference type="GO" id="GO:0016740">
    <property type="term" value="F:transferase activity"/>
    <property type="evidence" value="ECO:0007669"/>
    <property type="project" value="UniProtKB-KW"/>
</dbReference>
<dbReference type="eggNOG" id="COG3034">
    <property type="taxonomic scope" value="Bacteria"/>
</dbReference>
<dbReference type="AlphaFoldDB" id="Q6LJZ6"/>
<keyword evidence="4 7" id="KW-0133">Cell shape</keyword>
<evidence type="ECO:0000256" key="5">
    <source>
        <dbReference type="ARBA" id="ARBA00022984"/>
    </source>
</evidence>
<dbReference type="EMBL" id="CR378676">
    <property type="protein sequence ID" value="CAG22384.1"/>
    <property type="molecule type" value="Genomic_DNA"/>
</dbReference>
<evidence type="ECO:0000256" key="2">
    <source>
        <dbReference type="ARBA" id="ARBA00005992"/>
    </source>
</evidence>
<evidence type="ECO:0000259" key="8">
    <source>
        <dbReference type="PROSITE" id="PS52029"/>
    </source>
</evidence>